<gene>
    <name evidence="1" type="ORF">LMG28614_05999</name>
</gene>
<name>A0A6S7BZS2_9BURK</name>
<reference evidence="1 2" key="1">
    <citation type="submission" date="2020-04" db="EMBL/GenBank/DDBJ databases">
        <authorList>
            <person name="De Canck E."/>
        </authorList>
    </citation>
    <scope>NUCLEOTIDE SEQUENCE [LARGE SCALE GENOMIC DNA]</scope>
    <source>
        <strain evidence="1 2">LMG 28614</strain>
    </source>
</reference>
<evidence type="ECO:0000313" key="2">
    <source>
        <dbReference type="Proteomes" id="UP000494365"/>
    </source>
</evidence>
<organism evidence="1 2">
    <name type="scientific">Paraburkholderia ultramafica</name>
    <dbReference type="NCBI Taxonomy" id="1544867"/>
    <lineage>
        <taxon>Bacteria</taxon>
        <taxon>Pseudomonadati</taxon>
        <taxon>Pseudomonadota</taxon>
        <taxon>Betaproteobacteria</taxon>
        <taxon>Burkholderiales</taxon>
        <taxon>Burkholderiaceae</taxon>
        <taxon>Paraburkholderia</taxon>
    </lineage>
</organism>
<dbReference type="RefSeq" id="WP_175152970.1">
    <property type="nucleotide sequence ID" value="NZ_CADIKK010000038.1"/>
</dbReference>
<dbReference type="AlphaFoldDB" id="A0A6S7BZS2"/>
<dbReference type="EMBL" id="CADIKK010000038">
    <property type="protein sequence ID" value="CAB3804286.1"/>
    <property type="molecule type" value="Genomic_DNA"/>
</dbReference>
<protein>
    <submittedName>
        <fullName evidence="1">Uncharacterized protein</fullName>
    </submittedName>
</protein>
<accession>A0A6S7BZS2</accession>
<dbReference type="Proteomes" id="UP000494365">
    <property type="component" value="Unassembled WGS sequence"/>
</dbReference>
<keyword evidence="2" id="KW-1185">Reference proteome</keyword>
<proteinExistence type="predicted"/>
<evidence type="ECO:0000313" key="1">
    <source>
        <dbReference type="EMBL" id="CAB3804286.1"/>
    </source>
</evidence>
<sequence length="67" mass="7599">MKVETRIKRASAERIRRYLELLDRIAATNDTGLSDETVLAILNADRGQWTEYASVEELFASLGIEMP</sequence>